<feature type="transmembrane region" description="Helical" evidence="8">
    <location>
        <begin position="417"/>
        <end position="433"/>
    </location>
</feature>
<evidence type="ECO:0000259" key="10">
    <source>
        <dbReference type="Pfam" id="PF01794"/>
    </source>
</evidence>
<keyword evidence="9" id="KW-0732">Signal</keyword>
<dbReference type="PANTHER" id="PTHR32361:SF9">
    <property type="entry name" value="FERRIC REDUCTASE TRANSMEMBRANE COMPONENT 3-RELATED"/>
    <property type="match status" value="1"/>
</dbReference>
<comment type="caution">
    <text evidence="11">The sequence shown here is derived from an EMBL/GenBank/DDBJ whole genome shotgun (WGS) entry which is preliminary data.</text>
</comment>
<dbReference type="InterPro" id="IPR051410">
    <property type="entry name" value="Ferric/Cupric_Reductase"/>
</dbReference>
<feature type="signal peptide" evidence="9">
    <location>
        <begin position="1"/>
        <end position="28"/>
    </location>
</feature>
<dbReference type="SUPFAM" id="SSF52343">
    <property type="entry name" value="Ferredoxin reductase-like, C-terminal NADP-linked domain"/>
    <property type="match status" value="1"/>
</dbReference>
<dbReference type="Proteomes" id="UP000800235">
    <property type="component" value="Unassembled WGS sequence"/>
</dbReference>
<dbReference type="GO" id="GO:0006826">
    <property type="term" value="P:iron ion transport"/>
    <property type="evidence" value="ECO:0007669"/>
    <property type="project" value="TreeGrafter"/>
</dbReference>
<comment type="subcellular location">
    <subcellularLocation>
        <location evidence="1">Membrane</location>
        <topology evidence="1">Multi-pass membrane protein</topology>
    </subcellularLocation>
</comment>
<keyword evidence="6 8" id="KW-0472">Membrane</keyword>
<sequence length="699" mass="77119">MFSKSLFFAPVWMNAVAVMASTGRPGHGLIGYGINMYSPTCATACRDVISPSSLNCTEMESGSGHGGMMMMHGASATSPECYATDDVFLQSLAWCISTHCTGKNSVPLWKLERWWKTSVVGKAAIQPDPKESYEKTLSRVTKPPTEILVSKDPLNKTSLVPEDSYTASFNADTIFEKQESLHSRYGIVLLVTGAAIPIALSLLRFVPWPAHMITKFNALFIYPPAFGSRHNSPIAGMANMPTRGQALFIGYLILINIVLTFANIGTVTPNAWYDTTKAQYSSYISNRTGVLSFANIPLLILYASRNNVLLWVTNWSHSTFLLLHRWVAWICTIQAVVHSILYLQDRVALGTHTAEAKTPYWIWGIVATLGMCILLPTSILPLRKKFYELFLVWHVVVSVLVVAGCYLHIIYRFEHQWGYEAWIFAAFAVWGFERIMRVLRVARNGVRTATITKIDEEYIRVDVPGVSGDGHAYLYFPTLTWRVWENHPFSVASTVLQAPRSSPSSVHKEDLSLDVEKNGIHRSSMSKVSDLADSNSERSAQRQPTKVGLTFLLRVQGGLTNQLKSRATIPVLVESGYGTHEDLSSNSLLIGIAGGVGITAVLPVLHSHPGRTKLFWGARTHGIIDEMQSTLAGVDKETFVGNRMNVYDVLAQELTGSSENVVVVSSGPSGMADEVRMAVCKLGKKSKGSITLVEEAFSW</sequence>
<accession>A0A9P4U3B4</accession>
<evidence type="ECO:0000256" key="1">
    <source>
        <dbReference type="ARBA" id="ARBA00004141"/>
    </source>
</evidence>
<evidence type="ECO:0000256" key="7">
    <source>
        <dbReference type="SAM" id="MobiDB-lite"/>
    </source>
</evidence>
<organism evidence="11 12">
    <name type="scientific">Tothia fuscella</name>
    <dbReference type="NCBI Taxonomy" id="1048955"/>
    <lineage>
        <taxon>Eukaryota</taxon>
        <taxon>Fungi</taxon>
        <taxon>Dikarya</taxon>
        <taxon>Ascomycota</taxon>
        <taxon>Pezizomycotina</taxon>
        <taxon>Dothideomycetes</taxon>
        <taxon>Pleosporomycetidae</taxon>
        <taxon>Venturiales</taxon>
        <taxon>Cylindrosympodiaceae</taxon>
        <taxon>Tothia</taxon>
    </lineage>
</organism>
<feature type="transmembrane region" description="Helical" evidence="8">
    <location>
        <begin position="389"/>
        <end position="411"/>
    </location>
</feature>
<dbReference type="SFLD" id="SFLDS00052">
    <property type="entry name" value="Ferric_Reductase_Domain"/>
    <property type="match status" value="1"/>
</dbReference>
<evidence type="ECO:0000256" key="9">
    <source>
        <dbReference type="SAM" id="SignalP"/>
    </source>
</evidence>
<reference evidence="11" key="1">
    <citation type="journal article" date="2020" name="Stud. Mycol.">
        <title>101 Dothideomycetes genomes: a test case for predicting lifestyles and emergence of pathogens.</title>
        <authorList>
            <person name="Haridas S."/>
            <person name="Albert R."/>
            <person name="Binder M."/>
            <person name="Bloem J."/>
            <person name="Labutti K."/>
            <person name="Salamov A."/>
            <person name="Andreopoulos B."/>
            <person name="Baker S."/>
            <person name="Barry K."/>
            <person name="Bills G."/>
            <person name="Bluhm B."/>
            <person name="Cannon C."/>
            <person name="Castanera R."/>
            <person name="Culley D."/>
            <person name="Daum C."/>
            <person name="Ezra D."/>
            <person name="Gonzalez J."/>
            <person name="Henrissat B."/>
            <person name="Kuo A."/>
            <person name="Liang C."/>
            <person name="Lipzen A."/>
            <person name="Lutzoni F."/>
            <person name="Magnuson J."/>
            <person name="Mondo S."/>
            <person name="Nolan M."/>
            <person name="Ohm R."/>
            <person name="Pangilinan J."/>
            <person name="Park H.-J."/>
            <person name="Ramirez L."/>
            <person name="Alfaro M."/>
            <person name="Sun H."/>
            <person name="Tritt A."/>
            <person name="Yoshinaga Y."/>
            <person name="Zwiers L.-H."/>
            <person name="Turgeon B."/>
            <person name="Goodwin S."/>
            <person name="Spatafora J."/>
            <person name="Crous P."/>
            <person name="Grigoriev I."/>
        </authorList>
    </citation>
    <scope>NUCLEOTIDE SEQUENCE</scope>
    <source>
        <strain evidence="11">CBS 130266</strain>
    </source>
</reference>
<evidence type="ECO:0000313" key="12">
    <source>
        <dbReference type="Proteomes" id="UP000800235"/>
    </source>
</evidence>
<keyword evidence="12" id="KW-1185">Reference proteome</keyword>
<dbReference type="InterPro" id="IPR013130">
    <property type="entry name" value="Fe3_Rdtase_TM_dom"/>
</dbReference>
<dbReference type="GO" id="GO:0015677">
    <property type="term" value="P:copper ion import"/>
    <property type="evidence" value="ECO:0007669"/>
    <property type="project" value="TreeGrafter"/>
</dbReference>
<dbReference type="InterPro" id="IPR039261">
    <property type="entry name" value="FNR_nucleotide-bd"/>
</dbReference>
<feature type="region of interest" description="Disordered" evidence="7">
    <location>
        <begin position="524"/>
        <end position="543"/>
    </location>
</feature>
<feature type="transmembrane region" description="Helical" evidence="8">
    <location>
        <begin position="284"/>
        <end position="303"/>
    </location>
</feature>
<evidence type="ECO:0000256" key="6">
    <source>
        <dbReference type="ARBA" id="ARBA00023136"/>
    </source>
</evidence>
<keyword evidence="4 8" id="KW-1133">Transmembrane helix</keyword>
<gene>
    <name evidence="11" type="ORF">EJ08DRAFT_729946</name>
</gene>
<dbReference type="GO" id="GO:0006879">
    <property type="term" value="P:intracellular iron ion homeostasis"/>
    <property type="evidence" value="ECO:0007669"/>
    <property type="project" value="TreeGrafter"/>
</dbReference>
<evidence type="ECO:0000256" key="2">
    <source>
        <dbReference type="ARBA" id="ARBA00022448"/>
    </source>
</evidence>
<keyword evidence="3 8" id="KW-0812">Transmembrane</keyword>
<name>A0A9P4U3B4_9PEZI</name>
<dbReference type="GO" id="GO:0005886">
    <property type="term" value="C:plasma membrane"/>
    <property type="evidence" value="ECO:0007669"/>
    <property type="project" value="TreeGrafter"/>
</dbReference>
<dbReference type="SFLD" id="SFLDG01168">
    <property type="entry name" value="Ferric_reductase_subgroup_(FRE"/>
    <property type="match status" value="1"/>
</dbReference>
<evidence type="ECO:0000313" key="11">
    <source>
        <dbReference type="EMBL" id="KAF2435456.1"/>
    </source>
</evidence>
<feature type="transmembrane region" description="Helical" evidence="8">
    <location>
        <begin position="185"/>
        <end position="206"/>
    </location>
</feature>
<keyword evidence="5" id="KW-0406">Ion transport</keyword>
<dbReference type="CDD" id="cd06186">
    <property type="entry name" value="NOX_Duox_like_FAD_NADP"/>
    <property type="match status" value="1"/>
</dbReference>
<feature type="transmembrane region" description="Helical" evidence="8">
    <location>
        <begin position="323"/>
        <end position="341"/>
    </location>
</feature>
<feature type="domain" description="Ferric oxidoreductase" evidence="10">
    <location>
        <begin position="288"/>
        <end position="405"/>
    </location>
</feature>
<evidence type="ECO:0000256" key="4">
    <source>
        <dbReference type="ARBA" id="ARBA00022989"/>
    </source>
</evidence>
<dbReference type="OrthoDB" id="167398at2759"/>
<protein>
    <submittedName>
        <fullName evidence="11">Ferric reductase like transmembrane component</fullName>
    </submittedName>
</protein>
<evidence type="ECO:0000256" key="8">
    <source>
        <dbReference type="SAM" id="Phobius"/>
    </source>
</evidence>
<dbReference type="EMBL" id="MU007013">
    <property type="protein sequence ID" value="KAF2435456.1"/>
    <property type="molecule type" value="Genomic_DNA"/>
</dbReference>
<evidence type="ECO:0000256" key="3">
    <source>
        <dbReference type="ARBA" id="ARBA00022692"/>
    </source>
</evidence>
<feature type="compositionally biased region" description="Polar residues" evidence="7">
    <location>
        <begin position="524"/>
        <end position="534"/>
    </location>
</feature>
<feature type="transmembrane region" description="Helical" evidence="8">
    <location>
        <begin position="246"/>
        <end position="264"/>
    </location>
</feature>
<dbReference type="AlphaFoldDB" id="A0A9P4U3B4"/>
<feature type="transmembrane region" description="Helical" evidence="8">
    <location>
        <begin position="361"/>
        <end position="382"/>
    </location>
</feature>
<dbReference type="Pfam" id="PF01794">
    <property type="entry name" value="Ferric_reduct"/>
    <property type="match status" value="1"/>
</dbReference>
<dbReference type="PANTHER" id="PTHR32361">
    <property type="entry name" value="FERRIC/CUPRIC REDUCTASE TRANSMEMBRANE COMPONENT"/>
    <property type="match status" value="1"/>
</dbReference>
<dbReference type="GO" id="GO:0000293">
    <property type="term" value="F:ferric-chelate reductase activity"/>
    <property type="evidence" value="ECO:0007669"/>
    <property type="project" value="TreeGrafter"/>
</dbReference>
<keyword evidence="2" id="KW-0813">Transport</keyword>
<proteinExistence type="predicted"/>
<feature type="chain" id="PRO_5040297458" evidence="9">
    <location>
        <begin position="29"/>
        <end position="699"/>
    </location>
</feature>
<evidence type="ECO:0000256" key="5">
    <source>
        <dbReference type="ARBA" id="ARBA00023065"/>
    </source>
</evidence>